<evidence type="ECO:0000256" key="3">
    <source>
        <dbReference type="ARBA" id="ARBA00022801"/>
    </source>
</evidence>
<evidence type="ECO:0000259" key="6">
    <source>
        <dbReference type="Pfam" id="PF02897"/>
    </source>
</evidence>
<dbReference type="KEGG" id="pam:PANA_2187"/>
<dbReference type="AlphaFoldDB" id="D4GGA3"/>
<dbReference type="SUPFAM" id="SSF53474">
    <property type="entry name" value="alpha/beta-Hydrolases"/>
    <property type="match status" value="1"/>
</dbReference>
<evidence type="ECO:0000256" key="4">
    <source>
        <dbReference type="ARBA" id="ARBA00022825"/>
    </source>
</evidence>
<dbReference type="GO" id="GO:0006508">
    <property type="term" value="P:proteolysis"/>
    <property type="evidence" value="ECO:0007669"/>
    <property type="project" value="UniProtKB-KW"/>
</dbReference>
<dbReference type="Proteomes" id="UP000001702">
    <property type="component" value="Chromosome"/>
</dbReference>
<dbReference type="MEROPS" id="S09.010"/>
<dbReference type="HOGENOM" id="CLU_011290_0_1_6"/>
<evidence type="ECO:0000256" key="1">
    <source>
        <dbReference type="ARBA" id="ARBA00005228"/>
    </source>
</evidence>
<keyword evidence="4" id="KW-0720">Serine protease</keyword>
<dbReference type="Gene3D" id="2.130.10.120">
    <property type="entry name" value="Prolyl oligopeptidase, N-terminal domain"/>
    <property type="match status" value="1"/>
</dbReference>
<dbReference type="PANTHER" id="PTHR11757:SF19">
    <property type="entry name" value="PROLYL ENDOPEPTIDASE-LIKE"/>
    <property type="match status" value="1"/>
</dbReference>
<dbReference type="PRINTS" id="PR00862">
    <property type="entry name" value="PROLIGOPTASE"/>
</dbReference>
<dbReference type="STRING" id="706191.PANA_2187"/>
<dbReference type="Pfam" id="PF02897">
    <property type="entry name" value="Peptidase_S9_N"/>
    <property type="match status" value="1"/>
</dbReference>
<dbReference type="InterPro" id="IPR001375">
    <property type="entry name" value="Peptidase_S9_cat"/>
</dbReference>
<feature type="domain" description="Peptidase S9A N-terminal" evidence="6">
    <location>
        <begin position="68"/>
        <end position="459"/>
    </location>
</feature>
<dbReference type="FunFam" id="3.40.50.1820:FF:000005">
    <property type="entry name" value="Prolyl endopeptidase"/>
    <property type="match status" value="1"/>
</dbReference>
<proteinExistence type="inferred from homology"/>
<dbReference type="EMBL" id="CP001875">
    <property type="protein sequence ID" value="ADD77354.1"/>
    <property type="molecule type" value="Genomic_DNA"/>
</dbReference>
<feature type="domain" description="Peptidase S9 prolyl oligopeptidase catalytic" evidence="5">
    <location>
        <begin position="519"/>
        <end position="730"/>
    </location>
</feature>
<dbReference type="eggNOG" id="COG1770">
    <property type="taxonomic scope" value="Bacteria"/>
</dbReference>
<dbReference type="SUPFAM" id="SSF50993">
    <property type="entry name" value="Peptidase/esterase 'gauge' domain"/>
    <property type="match status" value="1"/>
</dbReference>
<evidence type="ECO:0000259" key="5">
    <source>
        <dbReference type="Pfam" id="PF00326"/>
    </source>
</evidence>
<keyword evidence="3" id="KW-0378">Hydrolase</keyword>
<dbReference type="Pfam" id="PF00326">
    <property type="entry name" value="Peptidase_S9"/>
    <property type="match status" value="1"/>
</dbReference>
<gene>
    <name evidence="7" type="primary">ptrB</name>
    <name evidence="7" type="ordered locus">PANA_2187</name>
</gene>
<dbReference type="InterPro" id="IPR029058">
    <property type="entry name" value="AB_hydrolase_fold"/>
</dbReference>
<protein>
    <submittedName>
        <fullName evidence="7">PtrB</fullName>
    </submittedName>
</protein>
<name>D4GGA3_PANAM</name>
<dbReference type="PANTHER" id="PTHR11757">
    <property type="entry name" value="PROTEASE FAMILY S9A OLIGOPEPTIDASE"/>
    <property type="match status" value="1"/>
</dbReference>
<accession>D4GGA3</accession>
<dbReference type="InterPro" id="IPR051543">
    <property type="entry name" value="Serine_Peptidase_S9A"/>
</dbReference>
<organism evidence="7 8">
    <name type="scientific">Pantoea ananatis (strain LMG 20103)</name>
    <dbReference type="NCBI Taxonomy" id="706191"/>
    <lineage>
        <taxon>Bacteria</taxon>
        <taxon>Pseudomonadati</taxon>
        <taxon>Pseudomonadota</taxon>
        <taxon>Gammaproteobacteria</taxon>
        <taxon>Enterobacterales</taxon>
        <taxon>Erwiniaceae</taxon>
        <taxon>Pantoea</taxon>
    </lineage>
</organism>
<evidence type="ECO:0000256" key="2">
    <source>
        <dbReference type="ARBA" id="ARBA00022670"/>
    </source>
</evidence>
<reference evidence="7 8" key="1">
    <citation type="journal article" date="2010" name="J. Bacteriol.">
        <title>Genome sequence of Pantoea ananatis LMG20103, the causative agent of Eucalyptus blight and dieback.</title>
        <authorList>
            <person name="De Maayer P."/>
            <person name="Chan W.Y."/>
            <person name="Venter S.N."/>
            <person name="Toth I.K."/>
            <person name="Birch P.R."/>
            <person name="Joubert F."/>
            <person name="Coutinho T.A."/>
        </authorList>
    </citation>
    <scope>NUCLEOTIDE SEQUENCE [LARGE SCALE GENOMIC DNA]</scope>
    <source>
        <strain evidence="7 8">LMG 20103</strain>
    </source>
</reference>
<comment type="similarity">
    <text evidence="1">Belongs to the peptidase S9A family.</text>
</comment>
<sequence>MCVTAFSRISCSRKRANRTGPAIWPCTTSHYLHFTWHLFTLVPRLVFITFSGTDDMKAPSAKKIPYELSLHGETRIDNYYWLRDDRRENSEVLDYLRAENNYGQKIMGSQQPLQNRILHEIIDRLPPQDHSVPYVKNGYRYQSRYESGNEYAAYYRQPADSDESDPWTLLLDANQRASHSDFYTMGALHISPDNRVLAVAEDFLSRRQYGIRFRNLDSGSWYPEVLNDASSSFAWANDSRTLYYVRKHPQTLLPYQLWRHELGTPQHDDRLVYEEKDDTYHLSIHKTTSKQFILIVLYSTSSSEIQLIDADFPDALPQVFLPRRRDHEYSLDHYDHTFFIRSNREGKNFGLYRSHYLDEARWQTVIPARDHIVMEDFQLFRDWLVVEERQRGLTSLRQINWETGETSGIAFDDPTYVTWLAYNPTPRTSKLRYGYSSMTTPATLFELDMDTGERRILKQSAVKDFNPDEYKSEHHWITVSDGTEVPVSLVYHRTHFQKGQNPMLVYGYGAYGSSMDADFSVSRLSLLDRGFIYALVHVRGGGEMGQQWYDGGRLLNKMNSFTDFIDVTNGLVARGFGHPDRLYAMGGSAGGLLMGAVMNLAPTRYHGVVAQVPFVDVLTTMLDESIPLTTGEYDEWGNPNDAEYYRYIRQYSPYDNVAAKTCPHLLVTTGLHDSQVQYWEPAKWVAKLREYKTDDNLLLLCTDMDSGHGGKSGRYKAYEGVALELTFIIALAQGSLPPAALTEAD</sequence>
<dbReference type="InterPro" id="IPR023302">
    <property type="entry name" value="Pept_S9A_N"/>
</dbReference>
<keyword evidence="8" id="KW-1185">Reference proteome</keyword>
<dbReference type="GO" id="GO:0004252">
    <property type="term" value="F:serine-type endopeptidase activity"/>
    <property type="evidence" value="ECO:0007669"/>
    <property type="project" value="InterPro"/>
</dbReference>
<keyword evidence="2" id="KW-0645">Protease</keyword>
<evidence type="ECO:0000313" key="8">
    <source>
        <dbReference type="Proteomes" id="UP000001702"/>
    </source>
</evidence>
<evidence type="ECO:0000313" key="7">
    <source>
        <dbReference type="EMBL" id="ADD77354.1"/>
    </source>
</evidence>
<dbReference type="Gene3D" id="3.40.50.1820">
    <property type="entry name" value="alpha/beta hydrolase"/>
    <property type="match status" value="1"/>
</dbReference>
<dbReference type="InterPro" id="IPR002470">
    <property type="entry name" value="Peptidase_S9A"/>
</dbReference>